<evidence type="ECO:0000256" key="1">
    <source>
        <dbReference type="ARBA" id="ARBA00022737"/>
    </source>
</evidence>
<dbReference type="Pfam" id="PF00806">
    <property type="entry name" value="PUF"/>
    <property type="match status" value="1"/>
</dbReference>
<gene>
    <name evidence="5" type="ORF">SNEC2469_LOCUS7007</name>
</gene>
<evidence type="ECO:0000313" key="6">
    <source>
        <dbReference type="Proteomes" id="UP000601435"/>
    </source>
</evidence>
<dbReference type="SUPFAM" id="SSF48371">
    <property type="entry name" value="ARM repeat"/>
    <property type="match status" value="1"/>
</dbReference>
<keyword evidence="4" id="KW-0472">Membrane</keyword>
<feature type="compositionally biased region" description="Low complexity" evidence="3">
    <location>
        <begin position="12"/>
        <end position="23"/>
    </location>
</feature>
<dbReference type="Proteomes" id="UP000601435">
    <property type="component" value="Unassembled WGS sequence"/>
</dbReference>
<sequence length="581" mass="65680">MTPAPMDPSPPQGQQLQGPLSQSAVEQEKAMFQHLISVYAPPQGQTPKTSRAPSTKRPRPGHQKEETEDALMPAAGSTDDPFRQGQLNPRGRHPKGWSKGGRSKGLGKGRGKGFGKSNYSGPSQEGGPWSAEVDYYSIDRESMMGQMARMLIRHERQLQSLQQDQKLHLFLRPASAVPLMVKVARTWRELMDAGKVRSSLRETMLRELIQELKSRIQGFNARPEMKEKAMQMNWTDSQGAWNYLRWNPETQKEELVPQVESRTTGQILEDLQAIENLINGTTIRHFGSVRPFRQHYETSWVQFTLEIELRTDGDILWKHFNALINSSVLHLLAARLRRDRRIPSGITQLHLIGCDLLAIRLLNPTSSTCYMNSLLILADCMGYMMPYNSTQAGWMLASTCIGSCLSVRGCNLFGNTMWLSLLSTLCVVCVFLLFRDAGMLDVLRFNAEGRGKWKRTVKSLHQILHVLEDVMIPIFADVDSLQNLRVVICEDISPVSLRVPYGIEVGVGDLTLQLIDELLLDAEDLCRHNFGHHVVQSVLEHGHERHRKIVAKVLGRDLLGFAKHRNASYLVEKAMWYCAPE</sequence>
<accession>A0A812MZW2</accession>
<dbReference type="Gene3D" id="1.25.10.10">
    <property type="entry name" value="Leucine-rich Repeat Variant"/>
    <property type="match status" value="1"/>
</dbReference>
<evidence type="ECO:0000256" key="2">
    <source>
        <dbReference type="PROSITE-ProRule" id="PRU00317"/>
    </source>
</evidence>
<feature type="compositionally biased region" description="Polar residues" evidence="3">
    <location>
        <begin position="43"/>
        <end position="53"/>
    </location>
</feature>
<dbReference type="InterPro" id="IPR011989">
    <property type="entry name" value="ARM-like"/>
</dbReference>
<name>A0A812MZW2_9DINO</name>
<dbReference type="AlphaFoldDB" id="A0A812MZW2"/>
<evidence type="ECO:0000313" key="5">
    <source>
        <dbReference type="EMBL" id="CAE7286698.1"/>
    </source>
</evidence>
<dbReference type="InterPro" id="IPR001313">
    <property type="entry name" value="Pumilio_RNA-bd_rpt"/>
</dbReference>
<feature type="region of interest" description="Disordered" evidence="3">
    <location>
        <begin position="1"/>
        <end position="127"/>
    </location>
</feature>
<dbReference type="OrthoDB" id="433225at2759"/>
<dbReference type="InterPro" id="IPR016024">
    <property type="entry name" value="ARM-type_fold"/>
</dbReference>
<comment type="caution">
    <text evidence="5">The sequence shown here is derived from an EMBL/GenBank/DDBJ whole genome shotgun (WGS) entry which is preliminary data.</text>
</comment>
<proteinExistence type="predicted"/>
<feature type="non-terminal residue" evidence="5">
    <location>
        <position position="1"/>
    </location>
</feature>
<feature type="repeat" description="Pumilio" evidence="2">
    <location>
        <begin position="517"/>
        <end position="552"/>
    </location>
</feature>
<organism evidence="5 6">
    <name type="scientific">Symbiodinium necroappetens</name>
    <dbReference type="NCBI Taxonomy" id="1628268"/>
    <lineage>
        <taxon>Eukaryota</taxon>
        <taxon>Sar</taxon>
        <taxon>Alveolata</taxon>
        <taxon>Dinophyceae</taxon>
        <taxon>Suessiales</taxon>
        <taxon>Symbiodiniaceae</taxon>
        <taxon>Symbiodinium</taxon>
    </lineage>
</organism>
<protein>
    <submittedName>
        <fullName evidence="5">Uncharacterized protein</fullName>
    </submittedName>
</protein>
<reference evidence="5" key="1">
    <citation type="submission" date="2021-02" db="EMBL/GenBank/DDBJ databases">
        <authorList>
            <person name="Dougan E. K."/>
            <person name="Rhodes N."/>
            <person name="Thang M."/>
            <person name="Chan C."/>
        </authorList>
    </citation>
    <scope>NUCLEOTIDE SEQUENCE</scope>
</reference>
<keyword evidence="4" id="KW-0812">Transmembrane</keyword>
<keyword evidence="6" id="KW-1185">Reference proteome</keyword>
<feature type="compositionally biased region" description="Basic residues" evidence="3">
    <location>
        <begin position="90"/>
        <end position="113"/>
    </location>
</feature>
<keyword evidence="4" id="KW-1133">Transmembrane helix</keyword>
<feature type="compositionally biased region" description="Pro residues" evidence="3">
    <location>
        <begin position="1"/>
        <end position="11"/>
    </location>
</feature>
<dbReference type="PROSITE" id="PS50302">
    <property type="entry name" value="PUM"/>
    <property type="match status" value="1"/>
</dbReference>
<evidence type="ECO:0000256" key="3">
    <source>
        <dbReference type="SAM" id="MobiDB-lite"/>
    </source>
</evidence>
<keyword evidence="1" id="KW-0677">Repeat</keyword>
<feature type="transmembrane region" description="Helical" evidence="4">
    <location>
        <begin position="412"/>
        <end position="434"/>
    </location>
</feature>
<evidence type="ECO:0000256" key="4">
    <source>
        <dbReference type="SAM" id="Phobius"/>
    </source>
</evidence>
<dbReference type="GO" id="GO:0003723">
    <property type="term" value="F:RNA binding"/>
    <property type="evidence" value="ECO:0007669"/>
    <property type="project" value="InterPro"/>
</dbReference>
<dbReference type="EMBL" id="CAJNJA010012038">
    <property type="protein sequence ID" value="CAE7286698.1"/>
    <property type="molecule type" value="Genomic_DNA"/>
</dbReference>